<dbReference type="InterPro" id="IPR050090">
    <property type="entry name" value="Tyrosine_recombinase_XerCD"/>
</dbReference>
<dbReference type="GO" id="GO:0003677">
    <property type="term" value="F:DNA binding"/>
    <property type="evidence" value="ECO:0007669"/>
    <property type="project" value="UniProtKB-UniRule"/>
</dbReference>
<dbReference type="InterPro" id="IPR013762">
    <property type="entry name" value="Integrase-like_cat_sf"/>
</dbReference>
<dbReference type="Proteomes" id="UP001220670">
    <property type="component" value="Unassembled WGS sequence"/>
</dbReference>
<keyword evidence="1" id="KW-0229">DNA integration</keyword>
<evidence type="ECO:0000256" key="3">
    <source>
        <dbReference type="ARBA" id="ARBA00023172"/>
    </source>
</evidence>
<evidence type="ECO:0000259" key="6">
    <source>
        <dbReference type="PROSITE" id="PS51900"/>
    </source>
</evidence>
<organism evidence="7 8">
    <name type="scientific">Limosilactobacillus mucosae</name>
    <name type="common">Lactobacillus mucosae</name>
    <dbReference type="NCBI Taxonomy" id="97478"/>
    <lineage>
        <taxon>Bacteria</taxon>
        <taxon>Bacillati</taxon>
        <taxon>Bacillota</taxon>
        <taxon>Bacilli</taxon>
        <taxon>Lactobacillales</taxon>
        <taxon>Lactobacillaceae</taxon>
        <taxon>Limosilactobacillus</taxon>
    </lineage>
</organism>
<dbReference type="PANTHER" id="PTHR30349">
    <property type="entry name" value="PHAGE INTEGRASE-RELATED"/>
    <property type="match status" value="1"/>
</dbReference>
<protein>
    <submittedName>
        <fullName evidence="7">Tyrosine-type recombinase/integrase</fullName>
    </submittedName>
</protein>
<feature type="domain" description="Tyr recombinase" evidence="5">
    <location>
        <begin position="110"/>
        <end position="292"/>
    </location>
</feature>
<feature type="domain" description="Core-binding (CB)" evidence="6">
    <location>
        <begin position="4"/>
        <end position="89"/>
    </location>
</feature>
<dbReference type="AlphaFoldDB" id="A0AAJ1MAP6"/>
<dbReference type="PANTHER" id="PTHR30349:SF81">
    <property type="entry name" value="TYROSINE RECOMBINASE XERC"/>
    <property type="match status" value="1"/>
</dbReference>
<keyword evidence="2 4" id="KW-0238">DNA-binding</keyword>
<dbReference type="InterPro" id="IPR011010">
    <property type="entry name" value="DNA_brk_join_enz"/>
</dbReference>
<reference evidence="7" key="1">
    <citation type="submission" date="2023-01" db="EMBL/GenBank/DDBJ databases">
        <title>Genome analysis of 13 Lactobacillus isolated from gut of wild boar.</title>
        <authorList>
            <person name="Papp P."/>
            <person name="Libisch B."/>
            <person name="Nagy T."/>
            <person name="Olasz F."/>
        </authorList>
    </citation>
    <scope>NUCLEOTIDE SEQUENCE</scope>
    <source>
        <strain evidence="7">F146</strain>
    </source>
</reference>
<dbReference type="EMBL" id="JAQONE010000023">
    <property type="protein sequence ID" value="MDC2829990.1"/>
    <property type="molecule type" value="Genomic_DNA"/>
</dbReference>
<dbReference type="Pfam" id="PF02899">
    <property type="entry name" value="Phage_int_SAM_1"/>
    <property type="match status" value="1"/>
</dbReference>
<evidence type="ECO:0000313" key="8">
    <source>
        <dbReference type="Proteomes" id="UP001220670"/>
    </source>
</evidence>
<proteinExistence type="predicted"/>
<dbReference type="SUPFAM" id="SSF56349">
    <property type="entry name" value="DNA breaking-rejoining enzymes"/>
    <property type="match status" value="1"/>
</dbReference>
<dbReference type="PROSITE" id="PS51900">
    <property type="entry name" value="CB"/>
    <property type="match status" value="1"/>
</dbReference>
<dbReference type="PROSITE" id="PS51898">
    <property type="entry name" value="TYR_RECOMBINASE"/>
    <property type="match status" value="1"/>
</dbReference>
<dbReference type="InterPro" id="IPR044068">
    <property type="entry name" value="CB"/>
</dbReference>
<keyword evidence="3" id="KW-0233">DNA recombination</keyword>
<dbReference type="Pfam" id="PF00589">
    <property type="entry name" value="Phage_integrase"/>
    <property type="match status" value="1"/>
</dbReference>
<dbReference type="InterPro" id="IPR010998">
    <property type="entry name" value="Integrase_recombinase_N"/>
</dbReference>
<dbReference type="RefSeq" id="WP_272209099.1">
    <property type="nucleotide sequence ID" value="NZ_JAQOMV010000031.1"/>
</dbReference>
<comment type="caution">
    <text evidence="7">The sequence shown here is derived from an EMBL/GenBank/DDBJ whole genome shotgun (WGS) entry which is preliminary data.</text>
</comment>
<gene>
    <name evidence="7" type="ORF">PO250_06735</name>
</gene>
<evidence type="ECO:0000256" key="4">
    <source>
        <dbReference type="PROSITE-ProRule" id="PRU01248"/>
    </source>
</evidence>
<accession>A0AAJ1MAP6</accession>
<name>A0AAJ1MAP6_LIMMU</name>
<sequence length="303" mass="34474">MSKAPLQPAAADYIKQLKIENRLAQNTITSYQRDLLDAVRYLQDTHADWQDVDQTAVMAFLDQLKQQGVARETINRHIVSLRQLYKYLRQMGRVDVDPLANLTTTAIPAKQTPVMSTSQIAALLAVPNVNNRTGLRDRAIFELLYATGMRVNELLSLKVADIDLNAQLVMPHDRSGRTRVVPISDECTKWLKRYADESRFKLMRDDTDVFFLNNRGQSLTRQAIWQKLRSAGSRAELELDVTPDVLRATFAHEMLVNGADLRAVQIMLGHQSLSTTERYAPSDDVHLAAQYRQYHPQSINEVE</sequence>
<dbReference type="GO" id="GO:0006310">
    <property type="term" value="P:DNA recombination"/>
    <property type="evidence" value="ECO:0007669"/>
    <property type="project" value="UniProtKB-KW"/>
</dbReference>
<dbReference type="InterPro" id="IPR004107">
    <property type="entry name" value="Integrase_SAM-like_N"/>
</dbReference>
<dbReference type="InterPro" id="IPR002104">
    <property type="entry name" value="Integrase_catalytic"/>
</dbReference>
<dbReference type="Gene3D" id="1.10.150.130">
    <property type="match status" value="1"/>
</dbReference>
<evidence type="ECO:0000259" key="5">
    <source>
        <dbReference type="PROSITE" id="PS51898"/>
    </source>
</evidence>
<evidence type="ECO:0000313" key="7">
    <source>
        <dbReference type="EMBL" id="MDC2829990.1"/>
    </source>
</evidence>
<evidence type="ECO:0000256" key="1">
    <source>
        <dbReference type="ARBA" id="ARBA00022908"/>
    </source>
</evidence>
<evidence type="ECO:0000256" key="2">
    <source>
        <dbReference type="ARBA" id="ARBA00023125"/>
    </source>
</evidence>
<dbReference type="Gene3D" id="1.10.443.10">
    <property type="entry name" value="Intergrase catalytic core"/>
    <property type="match status" value="1"/>
</dbReference>
<dbReference type="GO" id="GO:0015074">
    <property type="term" value="P:DNA integration"/>
    <property type="evidence" value="ECO:0007669"/>
    <property type="project" value="UniProtKB-KW"/>
</dbReference>